<dbReference type="Proteomes" id="UP000735302">
    <property type="component" value="Unassembled WGS sequence"/>
</dbReference>
<feature type="domain" description="DUF7869" evidence="1">
    <location>
        <begin position="361"/>
        <end position="508"/>
    </location>
</feature>
<evidence type="ECO:0000313" key="3">
    <source>
        <dbReference type="Proteomes" id="UP000735302"/>
    </source>
</evidence>
<accession>A0AAV4CSS4</accession>
<evidence type="ECO:0000259" key="1">
    <source>
        <dbReference type="Pfam" id="PF25273"/>
    </source>
</evidence>
<dbReference type="PANTHER" id="PTHR10773:SF19">
    <property type="match status" value="1"/>
</dbReference>
<dbReference type="InterPro" id="IPR057191">
    <property type="entry name" value="DUF7869"/>
</dbReference>
<reference evidence="2 3" key="1">
    <citation type="journal article" date="2021" name="Elife">
        <title>Chloroplast acquisition without the gene transfer in kleptoplastic sea slugs, Plakobranchus ocellatus.</title>
        <authorList>
            <person name="Maeda T."/>
            <person name="Takahashi S."/>
            <person name="Yoshida T."/>
            <person name="Shimamura S."/>
            <person name="Takaki Y."/>
            <person name="Nagai Y."/>
            <person name="Toyoda A."/>
            <person name="Suzuki Y."/>
            <person name="Arimoto A."/>
            <person name="Ishii H."/>
            <person name="Satoh N."/>
            <person name="Nishiyama T."/>
            <person name="Hasebe M."/>
            <person name="Maruyama T."/>
            <person name="Minagawa J."/>
            <person name="Obokata J."/>
            <person name="Shigenobu S."/>
        </authorList>
    </citation>
    <scope>NUCLEOTIDE SEQUENCE [LARGE SCALE GENOMIC DNA]</scope>
</reference>
<protein>
    <recommendedName>
        <fullName evidence="1">DUF7869 domain-containing protein</fullName>
    </recommendedName>
</protein>
<proteinExistence type="predicted"/>
<dbReference type="EMBL" id="BLXT01006951">
    <property type="protein sequence ID" value="GFO34978.1"/>
    <property type="molecule type" value="Genomic_DNA"/>
</dbReference>
<organism evidence="2 3">
    <name type="scientific">Plakobranchus ocellatus</name>
    <dbReference type="NCBI Taxonomy" id="259542"/>
    <lineage>
        <taxon>Eukaryota</taxon>
        <taxon>Metazoa</taxon>
        <taxon>Spiralia</taxon>
        <taxon>Lophotrochozoa</taxon>
        <taxon>Mollusca</taxon>
        <taxon>Gastropoda</taxon>
        <taxon>Heterobranchia</taxon>
        <taxon>Euthyneura</taxon>
        <taxon>Panpulmonata</taxon>
        <taxon>Sacoglossa</taxon>
        <taxon>Placobranchoidea</taxon>
        <taxon>Plakobranchidae</taxon>
        <taxon>Plakobranchus</taxon>
    </lineage>
</organism>
<name>A0AAV4CSS4_9GAST</name>
<sequence>MTCNSEINNGGAGRTEFLRCCNENVSPSPVPKKRKVDEKSKFKSKLKQARHSGMGKMPQVACTHTPDNSNVCKAHLLQPDDLAFNFNTFYGSSDKVKQDEALLRFIEIKEPQRVRVTDAERKQKRGMHLVYKLHCVGAVSSVVVCRESFLSVPGISKDRVTRVCRYYQENGVPRPELRGGVRKEEEHAARRDLIRRYISSFQCRASHYGRRDSPGWRYLPSDLSVAKIYRQLVEQNEAGGSISYSLFFSVFKSDFNLGFGHPATDVCSTCVSFKGKISLGNINDEEKRQETALFILHRRQARTFYNLLNQTSDESLTVCLDIMENLPLPKTPVGQSYYSRQLYMYVLAIVRHLGEGSSQSHENVQLYIWMENEQHKDSNLVASALQHCLSGPFSEELSQKRVLRLFSDGCYGQNKNVNMLAMLFRLRKQRNLSITYTFPVRGHSFLPADRVFGRIEQDLRRQDTILTPEAYHEILAKHGSVNLFQRDWLAYDFKTAVASHIKQQRSFKISEAKVLHLNSDQLGFKSTYNSEPCQHALLKRGKSWETLRPQVLPLISTVTVAKRKDVLELLQSISAPPNIILRYSNSLVVGNSAVEEEEL</sequence>
<dbReference type="AlphaFoldDB" id="A0AAV4CSS4"/>
<keyword evidence="3" id="KW-1185">Reference proteome</keyword>
<comment type="caution">
    <text evidence="2">The sequence shown here is derived from an EMBL/GenBank/DDBJ whole genome shotgun (WGS) entry which is preliminary data.</text>
</comment>
<dbReference type="Pfam" id="PF25273">
    <property type="entry name" value="DUF7869"/>
    <property type="match status" value="1"/>
</dbReference>
<evidence type="ECO:0000313" key="2">
    <source>
        <dbReference type="EMBL" id="GFO34978.1"/>
    </source>
</evidence>
<dbReference type="PANTHER" id="PTHR10773">
    <property type="entry name" value="DNA-DIRECTED RNA POLYMERASES I, II, AND III SUBUNIT RPABC2"/>
    <property type="match status" value="1"/>
</dbReference>
<gene>
    <name evidence="2" type="ORF">PoB_006148300</name>
</gene>